<comment type="similarity">
    <text evidence="2 6">Belongs to the drug/metabolite transporter (DMT) superfamily. Plant drug/metabolite exporter (P-DME) (TC 2.A.7.4) family.</text>
</comment>
<evidence type="ECO:0000256" key="1">
    <source>
        <dbReference type="ARBA" id="ARBA00004141"/>
    </source>
</evidence>
<dbReference type="PANTHER" id="PTHR31218">
    <property type="entry name" value="WAT1-RELATED PROTEIN"/>
    <property type="match status" value="1"/>
</dbReference>
<protein>
    <recommendedName>
        <fullName evidence="6">WAT1-related protein</fullName>
    </recommendedName>
</protein>
<feature type="transmembrane region" description="Helical" evidence="6">
    <location>
        <begin position="7"/>
        <end position="25"/>
    </location>
</feature>
<dbReference type="EMBL" id="CM018042">
    <property type="protein sequence ID" value="KAA8533116.1"/>
    <property type="molecule type" value="Genomic_DNA"/>
</dbReference>
<evidence type="ECO:0000256" key="4">
    <source>
        <dbReference type="ARBA" id="ARBA00022989"/>
    </source>
</evidence>
<feature type="transmembrane region" description="Helical" evidence="6">
    <location>
        <begin position="208"/>
        <end position="229"/>
    </location>
</feature>
<evidence type="ECO:0000313" key="9">
    <source>
        <dbReference type="Proteomes" id="UP000325577"/>
    </source>
</evidence>
<dbReference type="InterPro" id="IPR030184">
    <property type="entry name" value="WAT1-related"/>
</dbReference>
<evidence type="ECO:0000256" key="5">
    <source>
        <dbReference type="ARBA" id="ARBA00023136"/>
    </source>
</evidence>
<name>A0A5J5ATE1_9ASTE</name>
<evidence type="ECO:0000256" key="2">
    <source>
        <dbReference type="ARBA" id="ARBA00007635"/>
    </source>
</evidence>
<dbReference type="InterPro" id="IPR037185">
    <property type="entry name" value="EmrE-like"/>
</dbReference>
<feature type="transmembrane region" description="Helical" evidence="6">
    <location>
        <begin position="70"/>
        <end position="92"/>
    </location>
</feature>
<dbReference type="Proteomes" id="UP000325577">
    <property type="component" value="Linkage Group LG19"/>
</dbReference>
<evidence type="ECO:0000259" key="7">
    <source>
        <dbReference type="Pfam" id="PF00892"/>
    </source>
</evidence>
<keyword evidence="9" id="KW-1185">Reference proteome</keyword>
<dbReference type="InterPro" id="IPR000620">
    <property type="entry name" value="EamA_dom"/>
</dbReference>
<dbReference type="Pfam" id="PF00892">
    <property type="entry name" value="EamA"/>
    <property type="match status" value="1"/>
</dbReference>
<dbReference type="SUPFAM" id="SSF103481">
    <property type="entry name" value="Multidrug resistance efflux transporter EmrE"/>
    <property type="match status" value="2"/>
</dbReference>
<organism evidence="8 9">
    <name type="scientific">Nyssa sinensis</name>
    <dbReference type="NCBI Taxonomy" id="561372"/>
    <lineage>
        <taxon>Eukaryota</taxon>
        <taxon>Viridiplantae</taxon>
        <taxon>Streptophyta</taxon>
        <taxon>Embryophyta</taxon>
        <taxon>Tracheophyta</taxon>
        <taxon>Spermatophyta</taxon>
        <taxon>Magnoliopsida</taxon>
        <taxon>eudicotyledons</taxon>
        <taxon>Gunneridae</taxon>
        <taxon>Pentapetalae</taxon>
        <taxon>asterids</taxon>
        <taxon>Cornales</taxon>
        <taxon>Nyssaceae</taxon>
        <taxon>Nyssa</taxon>
    </lineage>
</organism>
<feature type="transmembrane region" description="Helical" evidence="6">
    <location>
        <begin position="98"/>
        <end position="118"/>
    </location>
</feature>
<dbReference type="OrthoDB" id="1728340at2759"/>
<dbReference type="AlphaFoldDB" id="A0A5J5ATE1"/>
<reference evidence="8 9" key="1">
    <citation type="submission" date="2019-09" db="EMBL/GenBank/DDBJ databases">
        <title>A chromosome-level genome assembly of the Chinese tupelo Nyssa sinensis.</title>
        <authorList>
            <person name="Yang X."/>
            <person name="Kang M."/>
            <person name="Yang Y."/>
            <person name="Xiong H."/>
            <person name="Wang M."/>
            <person name="Zhang Z."/>
            <person name="Wang Z."/>
            <person name="Wu H."/>
            <person name="Ma T."/>
            <person name="Liu J."/>
            <person name="Xi Z."/>
        </authorList>
    </citation>
    <scope>NUCLEOTIDE SEQUENCE [LARGE SCALE GENOMIC DNA]</scope>
    <source>
        <strain evidence="8">J267</strain>
        <tissue evidence="8">Leaf</tissue>
    </source>
</reference>
<keyword evidence="3 6" id="KW-0812">Transmembrane</keyword>
<sequence length="344" mass="37059">MGLKDALPYVGMVISEVSQVGLLIAGKKAMSTGMTTFTFVCYSNALASLILLPSSFLIQRSARPPLTFSVICAFFLLGLLGCLVQVIGYAGVQYVPASFASAMLNLIPAFTFILAIIFRMEKLDCGSSSTRAKTVGTIVSIAGALVVTIYKGPQILMTLSHSQSPFEHLLIQQYNFVIGGLLFTVDCAVASVFIIAQALILKKCPAELTILSFYCFFVAILSAVFSLIVEKDLSSWSLLPKTRMIAILYSGVFGSAFQVGIGIWCLRRTGPLFVAMFHPLGIVIAAAMGIIFLGDTFYLGSLVGSIVIVIGFYAVMWGKKKERTMAGESLESTSERTPLLQNNV</sequence>
<feature type="transmembrane region" description="Helical" evidence="6">
    <location>
        <begin position="170"/>
        <end position="196"/>
    </location>
</feature>
<feature type="transmembrane region" description="Helical" evidence="6">
    <location>
        <begin position="272"/>
        <end position="291"/>
    </location>
</feature>
<gene>
    <name evidence="8" type="ORF">F0562_033351</name>
</gene>
<evidence type="ECO:0000256" key="6">
    <source>
        <dbReference type="RuleBase" id="RU363077"/>
    </source>
</evidence>
<feature type="transmembrane region" description="Helical" evidence="6">
    <location>
        <begin position="297"/>
        <end position="315"/>
    </location>
</feature>
<feature type="transmembrane region" description="Helical" evidence="6">
    <location>
        <begin position="244"/>
        <end position="265"/>
    </location>
</feature>
<accession>A0A5J5ATE1</accession>
<evidence type="ECO:0000313" key="8">
    <source>
        <dbReference type="EMBL" id="KAA8533116.1"/>
    </source>
</evidence>
<evidence type="ECO:0000256" key="3">
    <source>
        <dbReference type="ARBA" id="ARBA00022692"/>
    </source>
</evidence>
<dbReference type="GO" id="GO:0022857">
    <property type="term" value="F:transmembrane transporter activity"/>
    <property type="evidence" value="ECO:0007669"/>
    <property type="project" value="InterPro"/>
</dbReference>
<proteinExistence type="inferred from homology"/>
<feature type="transmembrane region" description="Helical" evidence="6">
    <location>
        <begin position="37"/>
        <end position="58"/>
    </location>
</feature>
<keyword evidence="5 6" id="KW-0472">Membrane</keyword>
<dbReference type="GO" id="GO:0016020">
    <property type="term" value="C:membrane"/>
    <property type="evidence" value="ECO:0007669"/>
    <property type="project" value="UniProtKB-SubCell"/>
</dbReference>
<feature type="transmembrane region" description="Helical" evidence="6">
    <location>
        <begin position="130"/>
        <end position="150"/>
    </location>
</feature>
<comment type="subcellular location">
    <subcellularLocation>
        <location evidence="1 6">Membrane</location>
        <topology evidence="1 6">Multi-pass membrane protein</topology>
    </subcellularLocation>
</comment>
<feature type="domain" description="EamA" evidence="7">
    <location>
        <begin position="13"/>
        <end position="148"/>
    </location>
</feature>
<keyword evidence="4 6" id="KW-1133">Transmembrane helix</keyword>